<keyword evidence="1" id="KW-0472">Membrane</keyword>
<feature type="transmembrane region" description="Helical" evidence="1">
    <location>
        <begin position="6"/>
        <end position="29"/>
    </location>
</feature>
<accession>A0A1M7T7S8</accession>
<keyword evidence="3" id="KW-1185">Reference proteome</keyword>
<evidence type="ECO:0000313" key="3">
    <source>
        <dbReference type="Proteomes" id="UP000186469"/>
    </source>
</evidence>
<proteinExistence type="predicted"/>
<dbReference type="AlphaFoldDB" id="A0A1M7T7S8"/>
<organism evidence="2 3">
    <name type="scientific">Desulfovibrio litoralis DSM 11393</name>
    <dbReference type="NCBI Taxonomy" id="1121455"/>
    <lineage>
        <taxon>Bacteria</taxon>
        <taxon>Pseudomonadati</taxon>
        <taxon>Thermodesulfobacteriota</taxon>
        <taxon>Desulfovibrionia</taxon>
        <taxon>Desulfovibrionales</taxon>
        <taxon>Desulfovibrionaceae</taxon>
        <taxon>Desulfovibrio</taxon>
    </lineage>
</organism>
<name>A0A1M7T7S8_9BACT</name>
<evidence type="ECO:0000256" key="1">
    <source>
        <dbReference type="SAM" id="Phobius"/>
    </source>
</evidence>
<protein>
    <submittedName>
        <fullName evidence="2">Uncharacterized protein</fullName>
    </submittedName>
</protein>
<evidence type="ECO:0000313" key="2">
    <source>
        <dbReference type="EMBL" id="SHN66779.1"/>
    </source>
</evidence>
<reference evidence="2 3" key="1">
    <citation type="submission" date="2016-12" db="EMBL/GenBank/DDBJ databases">
        <authorList>
            <person name="Song W.-J."/>
            <person name="Kurnit D.M."/>
        </authorList>
    </citation>
    <scope>NUCLEOTIDE SEQUENCE [LARGE SCALE GENOMIC DNA]</scope>
    <source>
        <strain evidence="2 3">DSM 11393</strain>
    </source>
</reference>
<keyword evidence="1" id="KW-1133">Transmembrane helix</keyword>
<dbReference type="RefSeq" id="WP_072697384.1">
    <property type="nucleotide sequence ID" value="NZ_FRDI01000008.1"/>
</dbReference>
<dbReference type="Proteomes" id="UP000186469">
    <property type="component" value="Unassembled WGS sequence"/>
</dbReference>
<dbReference type="EMBL" id="FRDI01000008">
    <property type="protein sequence ID" value="SHN66779.1"/>
    <property type="molecule type" value="Genomic_DNA"/>
</dbReference>
<keyword evidence="1" id="KW-0812">Transmembrane</keyword>
<gene>
    <name evidence="2" type="ORF">SAMN02745728_01691</name>
</gene>
<sequence>MNTEMLLVIASFSLQFLLAIVGTLLWHLFKKVESKVDALLEQRFTCNDNFASRESVNKLWDKVNQHDNAITTLIADYKHLNNDKT</sequence>
<dbReference type="STRING" id="1121455.SAMN02745728_01691"/>